<keyword evidence="4" id="KW-1185">Reference proteome</keyword>
<dbReference type="SUPFAM" id="SSF47836">
    <property type="entry name" value="Retroviral matrix proteins"/>
    <property type="match status" value="1"/>
</dbReference>
<feature type="region of interest" description="Disordered" evidence="1">
    <location>
        <begin position="454"/>
        <end position="481"/>
    </location>
</feature>
<evidence type="ECO:0000256" key="1">
    <source>
        <dbReference type="SAM" id="MobiDB-lite"/>
    </source>
</evidence>
<dbReference type="Pfam" id="PF02093">
    <property type="entry name" value="Gag_p30"/>
    <property type="match status" value="1"/>
</dbReference>
<dbReference type="SUPFAM" id="SSF47943">
    <property type="entry name" value="Retrovirus capsid protein, N-terminal core domain"/>
    <property type="match status" value="1"/>
</dbReference>
<dbReference type="PANTHER" id="PTHR33166">
    <property type="entry name" value="GAG_P30 DOMAIN-CONTAINING PROTEIN"/>
    <property type="match status" value="1"/>
</dbReference>
<reference evidence="3" key="1">
    <citation type="submission" date="2025-08" db="UniProtKB">
        <authorList>
            <consortium name="Ensembl"/>
        </authorList>
    </citation>
    <scope>IDENTIFICATION</scope>
</reference>
<sequence>MGSKQSGGILKRSPLECILTHWKKIRGPPGGGIDKRTPIKYCNQWWPVYTLDDGEKWPLNGSLEYNTILQLMLFCRREKKWDEVSYVNMFFTLQNHPEWQRACGINSAPQDPMVLALEKEKGKPKLKRCCSACSIGQRCLKLKGKEDEEMDLLEPLSCPYHCPPPALPLPSPPSSEVGDGDMGAVGASPITSRTRSKTKEEGGLKIVAPLREAVGPEGLARVKVPFTHADLNSWKEVVRRYRDDPEDVTNSFELIIKNQDPNWADVNILLGAMTESEKQLILKTARTHVQFQIDGGTLQGTVDDHVPLTNPHWDPNSHQGYERLVQYRNLIRTGMATAIPKALNYSVLYNTKQGLKETPSDFLERLQNAMRKYTKMDPASEEGRRELANLFLGQSTTDIRKKLQKLKSPDNRDLEKLTEEAWRVFKNREDVDRSKASKLMATGTVAAVKQEGIVRKGSCGTRSRGGGHRGRGGSRGPLGQN</sequence>
<dbReference type="Gene3D" id="1.10.375.10">
    <property type="entry name" value="Human Immunodeficiency Virus Type 1 Capsid Protein"/>
    <property type="match status" value="1"/>
</dbReference>
<dbReference type="InterPro" id="IPR050462">
    <property type="entry name" value="Retroviral_Gag-Pol_poly"/>
</dbReference>
<dbReference type="InterPro" id="IPR003036">
    <property type="entry name" value="Gag_P30"/>
</dbReference>
<organism evidence="3 4">
    <name type="scientific">Strix occidentalis caurina</name>
    <name type="common">northern spotted owl</name>
    <dbReference type="NCBI Taxonomy" id="311401"/>
    <lineage>
        <taxon>Eukaryota</taxon>
        <taxon>Metazoa</taxon>
        <taxon>Chordata</taxon>
        <taxon>Craniata</taxon>
        <taxon>Vertebrata</taxon>
        <taxon>Euteleostomi</taxon>
        <taxon>Archelosauria</taxon>
        <taxon>Archosauria</taxon>
        <taxon>Dinosauria</taxon>
        <taxon>Saurischia</taxon>
        <taxon>Theropoda</taxon>
        <taxon>Coelurosauria</taxon>
        <taxon>Aves</taxon>
        <taxon>Neognathae</taxon>
        <taxon>Neoaves</taxon>
        <taxon>Telluraves</taxon>
        <taxon>Strigiformes</taxon>
        <taxon>Strigidae</taxon>
        <taxon>Strix</taxon>
    </lineage>
</organism>
<accession>A0A8D0FYE9</accession>
<evidence type="ECO:0000313" key="4">
    <source>
        <dbReference type="Proteomes" id="UP000694551"/>
    </source>
</evidence>
<dbReference type="AlphaFoldDB" id="A0A8D0FYE9"/>
<dbReference type="Gene3D" id="1.10.150.180">
    <property type="entry name" value="Gamma-retroviral matrix domain"/>
    <property type="match status" value="1"/>
</dbReference>
<evidence type="ECO:0000259" key="2">
    <source>
        <dbReference type="Pfam" id="PF02093"/>
    </source>
</evidence>
<dbReference type="Ensembl" id="ENSSOCT00000021456.1">
    <property type="protein sequence ID" value="ENSSOCP00000020931.1"/>
    <property type="gene ID" value="ENSSOCG00000015628.1"/>
</dbReference>
<dbReference type="InterPro" id="IPR010999">
    <property type="entry name" value="Retrovr_matrix"/>
</dbReference>
<feature type="domain" description="Core shell protein Gag P30" evidence="2">
    <location>
        <begin position="230"/>
        <end position="426"/>
    </location>
</feature>
<protein>
    <recommendedName>
        <fullName evidence="2">Core shell protein Gag P30 domain-containing protein</fullName>
    </recommendedName>
</protein>
<dbReference type="GO" id="GO:0019068">
    <property type="term" value="P:virion assembly"/>
    <property type="evidence" value="ECO:0007669"/>
    <property type="project" value="InterPro"/>
</dbReference>
<dbReference type="Proteomes" id="UP000694551">
    <property type="component" value="Unplaced"/>
</dbReference>
<reference evidence="3" key="2">
    <citation type="submission" date="2025-09" db="UniProtKB">
        <authorList>
            <consortium name="Ensembl"/>
        </authorList>
    </citation>
    <scope>IDENTIFICATION</scope>
</reference>
<proteinExistence type="predicted"/>
<dbReference type="InterPro" id="IPR008919">
    <property type="entry name" value="Retrov_capsid_N"/>
</dbReference>
<evidence type="ECO:0000313" key="3">
    <source>
        <dbReference type="Ensembl" id="ENSSOCP00000020931.1"/>
    </source>
</evidence>
<dbReference type="InterPro" id="IPR036946">
    <property type="entry name" value="G_retro_matrix_sf"/>
</dbReference>
<name>A0A8D0FYE9_STROC</name>